<accession>A0A1I7UD64</accession>
<evidence type="ECO:0000313" key="14">
    <source>
        <dbReference type="Proteomes" id="UP000095282"/>
    </source>
</evidence>
<comment type="subcellular location">
    <subcellularLocation>
        <location evidence="10">Chromosome</location>
        <location evidence="10">Centromere</location>
        <location evidence="10">Kinetochore</location>
    </subcellularLocation>
    <subcellularLocation>
        <location evidence="10">Nucleus</location>
    </subcellularLocation>
</comment>
<evidence type="ECO:0000256" key="3">
    <source>
        <dbReference type="ARBA" id="ARBA00022618"/>
    </source>
</evidence>
<dbReference type="Proteomes" id="UP000095282">
    <property type="component" value="Unplaced"/>
</dbReference>
<protein>
    <recommendedName>
        <fullName evidence="10">Kinetochore protein NDC80</fullName>
    </recommendedName>
</protein>
<keyword evidence="2 10" id="KW-0158">Chromosome</keyword>
<dbReference type="PANTHER" id="PTHR10643">
    <property type="entry name" value="KINETOCHORE PROTEIN NDC80"/>
    <property type="match status" value="1"/>
</dbReference>
<organism evidence="14 15">
    <name type="scientific">Caenorhabditis tropicalis</name>
    <dbReference type="NCBI Taxonomy" id="1561998"/>
    <lineage>
        <taxon>Eukaryota</taxon>
        <taxon>Metazoa</taxon>
        <taxon>Ecdysozoa</taxon>
        <taxon>Nematoda</taxon>
        <taxon>Chromadorea</taxon>
        <taxon>Rhabditida</taxon>
        <taxon>Rhabditina</taxon>
        <taxon>Rhabditomorpha</taxon>
        <taxon>Rhabditoidea</taxon>
        <taxon>Rhabditidae</taxon>
        <taxon>Peloderinae</taxon>
        <taxon>Caenorhabditis</taxon>
    </lineage>
</organism>
<evidence type="ECO:0000256" key="8">
    <source>
        <dbReference type="ARBA" id="ARBA00023306"/>
    </source>
</evidence>
<keyword evidence="4 10" id="KW-0498">Mitosis</keyword>
<dbReference type="GO" id="GO:0031262">
    <property type="term" value="C:Ndc80 complex"/>
    <property type="evidence" value="ECO:0007669"/>
    <property type="project" value="UniProtKB-UniRule"/>
</dbReference>
<comment type="subunit">
    <text evidence="10">Component of the NDC80 complex.</text>
</comment>
<dbReference type="WBParaSite" id="Csp11.Scaffold629.g8146.t1">
    <property type="protein sequence ID" value="Csp11.Scaffold629.g8146.t1"/>
    <property type="gene ID" value="Csp11.Scaffold629.g8146"/>
</dbReference>
<feature type="coiled-coil region" evidence="11">
    <location>
        <begin position="249"/>
        <end position="342"/>
    </location>
</feature>
<dbReference type="GO" id="GO:0051315">
    <property type="term" value="P:attachment of mitotic spindle microtubules to kinetochore"/>
    <property type="evidence" value="ECO:0007669"/>
    <property type="project" value="UniProtKB-UniRule"/>
</dbReference>
<evidence type="ECO:0000256" key="7">
    <source>
        <dbReference type="ARBA" id="ARBA00023242"/>
    </source>
</evidence>
<feature type="region of interest" description="Disordered" evidence="12">
    <location>
        <begin position="478"/>
        <end position="509"/>
    </location>
</feature>
<dbReference type="AlphaFoldDB" id="A0A1I7UD64"/>
<sequence>MYGSERRKTGAMNLGGRTSMAITPSRRFTDVESSSVRRSEVRPSLMGSQARPSIFGKGSTIPPRDVKSMIGANVEKIWHFLVEHDQGDAPSDSVIRNPQGKKDFVAIFESIYQHMSKDYEFPNGGRLEEEITPLFKALGYPYPLKDSYFKPIGATHGWPHLLDALGWLVDLVRIMLSVKDDTQNIMFGDFPEATEVHERALSYSWHTSIYREYTNDRKVIESKGHPFWEKQRAELRNVFDSSNEYGDMTSNYKNALEQLKFECDEIESERGQEANLLDEIARMKDDIRKAAAYQEQTENVKMLREADLEKLHAVLREKMEENQKMQKAVNELKERIEKQRVDHGLNGKQVRQMNLENSKDKEMVSEIQAELDKVSKETWMLNNENGFRDQKLKFLEIHEHIIKTIHGLNLPVNLPPLKPPSDELELKSGWETLTTVWIPDITRHLHQKKLELENEQSRFADRFAAAEERLQIENEMLEEAKKREQREERTRQNERSEWKTARQRLEKESDELENQLEVLKKQMQIGGNLEMEIEEERRKMKAIEEGMERKNEELIACLQKKLDEIFAATVEIENEKLAMQKEFEELEAVMQTNCH</sequence>
<keyword evidence="7 10" id="KW-0539">Nucleus</keyword>
<evidence type="ECO:0000256" key="10">
    <source>
        <dbReference type="RuleBase" id="RU368072"/>
    </source>
</evidence>
<evidence type="ECO:0000313" key="15">
    <source>
        <dbReference type="WBParaSite" id="Csp11.Scaffold629.g8146.t1"/>
    </source>
</evidence>
<comment type="function">
    <text evidence="10">Acts as a component of the essential kinetochore-associated NDC80 complex, which is required for chromosome segregation and spindle checkpoint activity.</text>
</comment>
<evidence type="ECO:0000256" key="5">
    <source>
        <dbReference type="ARBA" id="ARBA00022838"/>
    </source>
</evidence>
<evidence type="ECO:0000256" key="6">
    <source>
        <dbReference type="ARBA" id="ARBA00023054"/>
    </source>
</evidence>
<keyword evidence="14" id="KW-1185">Reference proteome</keyword>
<feature type="region of interest" description="Disordered" evidence="12">
    <location>
        <begin position="1"/>
        <end position="58"/>
    </location>
</feature>
<comment type="similarity">
    <text evidence="1 10">Belongs to the NDC80/HEC1 family.</text>
</comment>
<evidence type="ECO:0000256" key="11">
    <source>
        <dbReference type="SAM" id="Coils"/>
    </source>
</evidence>
<proteinExistence type="inferred from homology"/>
<dbReference type="eggNOG" id="KOG0995">
    <property type="taxonomic scope" value="Eukaryota"/>
</dbReference>
<evidence type="ECO:0000256" key="9">
    <source>
        <dbReference type="ARBA" id="ARBA00023328"/>
    </source>
</evidence>
<keyword evidence="9 10" id="KW-0137">Centromere</keyword>
<dbReference type="GO" id="GO:0005634">
    <property type="term" value="C:nucleus"/>
    <property type="evidence" value="ECO:0007669"/>
    <property type="project" value="UniProtKB-SubCell"/>
</dbReference>
<keyword evidence="8 10" id="KW-0131">Cell cycle</keyword>
<name>A0A1I7UD64_9PELO</name>
<dbReference type="InterPro" id="IPR055260">
    <property type="entry name" value="Ndc80_CH"/>
</dbReference>
<dbReference type="Gene3D" id="1.10.418.30">
    <property type="entry name" value="Ncd80 complex, Ncd80 subunit"/>
    <property type="match status" value="1"/>
</dbReference>
<feature type="compositionally biased region" description="Basic and acidic residues" evidence="12">
    <location>
        <begin position="27"/>
        <end position="41"/>
    </location>
</feature>
<keyword evidence="3 10" id="KW-0132">Cell division</keyword>
<evidence type="ECO:0000256" key="4">
    <source>
        <dbReference type="ARBA" id="ARBA00022776"/>
    </source>
</evidence>
<feature type="domain" description="Kinetochore protein Ndc80 CH" evidence="13">
    <location>
        <begin position="67"/>
        <end position="175"/>
    </location>
</feature>
<evidence type="ECO:0000259" key="13">
    <source>
        <dbReference type="Pfam" id="PF03801"/>
    </source>
</evidence>
<evidence type="ECO:0000256" key="1">
    <source>
        <dbReference type="ARBA" id="ARBA00007050"/>
    </source>
</evidence>
<keyword evidence="5 10" id="KW-0995">Kinetochore</keyword>
<evidence type="ECO:0000256" key="12">
    <source>
        <dbReference type="SAM" id="MobiDB-lite"/>
    </source>
</evidence>
<feature type="compositionally biased region" description="Basic and acidic residues" evidence="12">
    <location>
        <begin position="478"/>
        <end position="507"/>
    </location>
</feature>
<dbReference type="PANTHER" id="PTHR10643:SF2">
    <property type="entry name" value="KINETOCHORE PROTEIN NDC80 HOMOLOG"/>
    <property type="match status" value="1"/>
</dbReference>
<dbReference type="GO" id="GO:0051301">
    <property type="term" value="P:cell division"/>
    <property type="evidence" value="ECO:0007669"/>
    <property type="project" value="UniProtKB-UniRule"/>
</dbReference>
<keyword evidence="6 11" id="KW-0175">Coiled coil</keyword>
<reference evidence="15" key="1">
    <citation type="submission" date="2016-11" db="UniProtKB">
        <authorList>
            <consortium name="WormBaseParasite"/>
        </authorList>
    </citation>
    <scope>IDENTIFICATION</scope>
</reference>
<evidence type="ECO:0000256" key="2">
    <source>
        <dbReference type="ARBA" id="ARBA00022454"/>
    </source>
</evidence>
<dbReference type="InterPro" id="IPR038273">
    <property type="entry name" value="Ndc80_sf"/>
</dbReference>
<dbReference type="STRING" id="1561998.A0A1I7UD64"/>
<dbReference type="Pfam" id="PF03801">
    <property type="entry name" value="Ndc80_HEC"/>
    <property type="match status" value="1"/>
</dbReference>
<dbReference type="InterPro" id="IPR005550">
    <property type="entry name" value="Kinetochore_Ndc80"/>
</dbReference>